<dbReference type="PROSITE" id="PS51371">
    <property type="entry name" value="CBS"/>
    <property type="match status" value="2"/>
</dbReference>
<evidence type="ECO:0000256" key="5">
    <source>
        <dbReference type="SAM" id="MobiDB-lite"/>
    </source>
</evidence>
<name>A0A1E2RW61_9HYPH</name>
<dbReference type="GO" id="GO:0050660">
    <property type="term" value="F:flavin adenine dinucleotide binding"/>
    <property type="evidence" value="ECO:0007669"/>
    <property type="project" value="InterPro"/>
</dbReference>
<keyword evidence="2" id="KW-0677">Repeat</keyword>
<dbReference type="InterPro" id="IPR016169">
    <property type="entry name" value="FAD-bd_PCMH_sub2"/>
</dbReference>
<dbReference type="Gene3D" id="3.10.580.10">
    <property type="entry name" value="CBS-domain"/>
    <property type="match status" value="1"/>
</dbReference>
<accession>A0A1E2RW61</accession>
<feature type="domain" description="CBS" evidence="6">
    <location>
        <begin position="162"/>
        <end position="219"/>
    </location>
</feature>
<dbReference type="CDD" id="cd04590">
    <property type="entry name" value="CBS_pair_CorC_HlyC_assoc"/>
    <property type="match status" value="1"/>
</dbReference>
<gene>
    <name evidence="7" type="ORF">A7A08_02768</name>
</gene>
<evidence type="ECO:0000313" key="7">
    <source>
        <dbReference type="EMBL" id="ODA66370.1"/>
    </source>
</evidence>
<proteinExistence type="inferred from homology"/>
<evidence type="ECO:0000259" key="6">
    <source>
        <dbReference type="PROSITE" id="PS51371"/>
    </source>
</evidence>
<evidence type="ECO:0000256" key="1">
    <source>
        <dbReference type="ARBA" id="ARBA00006446"/>
    </source>
</evidence>
<dbReference type="AlphaFoldDB" id="A0A1E2RW61"/>
<dbReference type="Pfam" id="PF00571">
    <property type="entry name" value="CBS"/>
    <property type="match status" value="2"/>
</dbReference>
<feature type="region of interest" description="Disordered" evidence="5">
    <location>
        <begin position="1"/>
        <end position="23"/>
    </location>
</feature>
<dbReference type="SUPFAM" id="SSF54631">
    <property type="entry name" value="CBS-domain pair"/>
    <property type="match status" value="1"/>
</dbReference>
<evidence type="ECO:0000313" key="8">
    <source>
        <dbReference type="Proteomes" id="UP000095087"/>
    </source>
</evidence>
<dbReference type="InterPro" id="IPR046342">
    <property type="entry name" value="CBS_dom_sf"/>
</dbReference>
<dbReference type="SMART" id="SM00116">
    <property type="entry name" value="CBS"/>
    <property type="match status" value="2"/>
</dbReference>
<sequence>MSNAALPDNEPAPESERSPEEGSWLDRVLARFGLGEEPDLRALIENALSRGDDTQDTFSAPERTMLLNILRFGKLTVEDVMVPRADIVSVEGSISIDELLKVFREAEHSRLPVFRGTLDEPLGLVHIRDLMSWIAEEAEKANGENLSLGHVDLKKTLGDIGITRDILYVPKSQSVLDLLLKMQTTRVHLALVVDEYGGTDGLVSIEDLIEEVVGEIEDEHDVDEEPMITSDRTGLIADARAPVKDVEDRLGQVLVDPEEDDDVDTLGGLVFSLSGRVPVRGELLKHPSGVEFEVLDADPRRIKKLRIRRQRGNAREGEASSGAR</sequence>
<dbReference type="PATRIC" id="fig|1177755.3.peg.2791"/>
<dbReference type="SUPFAM" id="SSF56176">
    <property type="entry name" value="FAD-binding/transporter-associated domain-like"/>
    <property type="match status" value="1"/>
</dbReference>
<dbReference type="RefSeq" id="WP_069095931.1">
    <property type="nucleotide sequence ID" value="NZ_MASI01000008.1"/>
</dbReference>
<dbReference type="PANTHER" id="PTHR22777:SF27">
    <property type="entry name" value="MAGNESIUM AND COBALT EFFLUX PROTEIN CORC"/>
    <property type="match status" value="1"/>
</dbReference>
<evidence type="ECO:0000256" key="4">
    <source>
        <dbReference type="PROSITE-ProRule" id="PRU00703"/>
    </source>
</evidence>
<dbReference type="InterPro" id="IPR000644">
    <property type="entry name" value="CBS_dom"/>
</dbReference>
<dbReference type="InterPro" id="IPR044751">
    <property type="entry name" value="Ion_transp-like_CBS"/>
</dbReference>
<comment type="caution">
    <text evidence="7">The sequence shown here is derived from an EMBL/GenBank/DDBJ whole genome shotgun (WGS) entry which is preliminary data.</text>
</comment>
<evidence type="ECO:0000256" key="3">
    <source>
        <dbReference type="ARBA" id="ARBA00023122"/>
    </source>
</evidence>
<evidence type="ECO:0000256" key="2">
    <source>
        <dbReference type="ARBA" id="ARBA00022737"/>
    </source>
</evidence>
<keyword evidence="8" id="KW-1185">Reference proteome</keyword>
<organism evidence="7 8">
    <name type="scientific">Methyloligella halotolerans</name>
    <dbReference type="NCBI Taxonomy" id="1177755"/>
    <lineage>
        <taxon>Bacteria</taxon>
        <taxon>Pseudomonadati</taxon>
        <taxon>Pseudomonadota</taxon>
        <taxon>Alphaproteobacteria</taxon>
        <taxon>Hyphomicrobiales</taxon>
        <taxon>Hyphomicrobiaceae</taxon>
        <taxon>Methyloligella</taxon>
    </lineage>
</organism>
<dbReference type="EMBL" id="MASI01000008">
    <property type="protein sequence ID" value="ODA66370.1"/>
    <property type="molecule type" value="Genomic_DNA"/>
</dbReference>
<dbReference type="InterPro" id="IPR005170">
    <property type="entry name" value="Transptr-assoc_dom"/>
</dbReference>
<dbReference type="PANTHER" id="PTHR22777">
    <property type="entry name" value="HEMOLYSIN-RELATED"/>
    <property type="match status" value="1"/>
</dbReference>
<protein>
    <submittedName>
        <fullName evidence="7">Hemolysin C</fullName>
    </submittedName>
</protein>
<dbReference type="InterPro" id="IPR036318">
    <property type="entry name" value="FAD-bd_PCMH-like_sf"/>
</dbReference>
<dbReference type="STRING" id="1177755.A7A08_02768"/>
<dbReference type="Proteomes" id="UP000095087">
    <property type="component" value="Unassembled WGS sequence"/>
</dbReference>
<dbReference type="OrthoDB" id="9797674at2"/>
<keyword evidence="3 4" id="KW-0129">CBS domain</keyword>
<dbReference type="GO" id="GO:0005886">
    <property type="term" value="C:plasma membrane"/>
    <property type="evidence" value="ECO:0007669"/>
    <property type="project" value="TreeGrafter"/>
</dbReference>
<dbReference type="Pfam" id="PF03471">
    <property type="entry name" value="CorC_HlyC"/>
    <property type="match status" value="1"/>
</dbReference>
<reference evidence="7 8" key="1">
    <citation type="submission" date="2016-07" db="EMBL/GenBank/DDBJ databases">
        <title>Draft genome sequence of Methyloligella halotolerans C2T (VKM B-2706T=CCUG 61687T=DSM 25045T), a halotolerant polyhydroxybutyrate accumulating methylotroph.</title>
        <authorList>
            <person name="Vasilenko O.V."/>
            <person name="Doronina N.V."/>
            <person name="Poroshina M.N."/>
            <person name="Tarlachkov S.V."/>
            <person name="Trotsenko Y.A."/>
        </authorList>
    </citation>
    <scope>NUCLEOTIDE SEQUENCE [LARGE SCALE GENOMIC DNA]</scope>
    <source>
        <strain evidence="7 8">VKM B-2706</strain>
    </source>
</reference>
<dbReference type="Gene3D" id="3.30.465.10">
    <property type="match status" value="1"/>
</dbReference>
<dbReference type="FunFam" id="3.10.580.10:FF:000002">
    <property type="entry name" value="Magnesium/cobalt efflux protein CorC"/>
    <property type="match status" value="1"/>
</dbReference>
<comment type="similarity">
    <text evidence="1">Belongs to the UPF0053 family. Hemolysin C subfamily.</text>
</comment>
<dbReference type="SMART" id="SM01091">
    <property type="entry name" value="CorC_HlyC"/>
    <property type="match status" value="1"/>
</dbReference>
<feature type="domain" description="CBS" evidence="6">
    <location>
        <begin position="81"/>
        <end position="140"/>
    </location>
</feature>